<feature type="coiled-coil region" evidence="1">
    <location>
        <begin position="754"/>
        <end position="951"/>
    </location>
</feature>
<evidence type="ECO:0000256" key="1">
    <source>
        <dbReference type="SAM" id="Coils"/>
    </source>
</evidence>
<evidence type="ECO:0000313" key="3">
    <source>
        <dbReference type="EMBL" id="KAJ8982575.1"/>
    </source>
</evidence>
<dbReference type="EMBL" id="JAPWTJ010000117">
    <property type="protein sequence ID" value="KAJ8982575.1"/>
    <property type="molecule type" value="Genomic_DNA"/>
</dbReference>
<evidence type="ECO:0008006" key="5">
    <source>
        <dbReference type="Google" id="ProtNLM"/>
    </source>
</evidence>
<feature type="compositionally biased region" description="Polar residues" evidence="2">
    <location>
        <begin position="27"/>
        <end position="40"/>
    </location>
</feature>
<gene>
    <name evidence="3" type="ORF">NQ317_005046</name>
</gene>
<keyword evidence="1" id="KW-0175">Coiled coil</keyword>
<feature type="coiled-coil region" evidence="1">
    <location>
        <begin position="980"/>
        <end position="1172"/>
    </location>
</feature>
<dbReference type="Proteomes" id="UP001162164">
    <property type="component" value="Unassembled WGS sequence"/>
</dbReference>
<accession>A0ABQ9JWL5</accession>
<evidence type="ECO:0000256" key="2">
    <source>
        <dbReference type="SAM" id="MobiDB-lite"/>
    </source>
</evidence>
<proteinExistence type="predicted"/>
<feature type="region of interest" description="Disordered" evidence="2">
    <location>
        <begin position="27"/>
        <end position="56"/>
    </location>
</feature>
<reference evidence="3" key="1">
    <citation type="journal article" date="2023" name="Insect Mol. Biol.">
        <title>Genome sequencing provides insights into the evolution of gene families encoding plant cell wall-degrading enzymes in longhorned beetles.</title>
        <authorList>
            <person name="Shin N.R."/>
            <person name="Okamura Y."/>
            <person name="Kirsch R."/>
            <person name="Pauchet Y."/>
        </authorList>
    </citation>
    <scope>NUCLEOTIDE SEQUENCE</scope>
    <source>
        <strain evidence="3">MMC_N1</strain>
    </source>
</reference>
<evidence type="ECO:0000313" key="4">
    <source>
        <dbReference type="Proteomes" id="UP001162164"/>
    </source>
</evidence>
<organism evidence="3 4">
    <name type="scientific">Molorchus minor</name>
    <dbReference type="NCBI Taxonomy" id="1323400"/>
    <lineage>
        <taxon>Eukaryota</taxon>
        <taxon>Metazoa</taxon>
        <taxon>Ecdysozoa</taxon>
        <taxon>Arthropoda</taxon>
        <taxon>Hexapoda</taxon>
        <taxon>Insecta</taxon>
        <taxon>Pterygota</taxon>
        <taxon>Neoptera</taxon>
        <taxon>Endopterygota</taxon>
        <taxon>Coleoptera</taxon>
        <taxon>Polyphaga</taxon>
        <taxon>Cucujiformia</taxon>
        <taxon>Chrysomeloidea</taxon>
        <taxon>Cerambycidae</taxon>
        <taxon>Lamiinae</taxon>
        <taxon>Monochamini</taxon>
        <taxon>Molorchus</taxon>
    </lineage>
</organism>
<protein>
    <recommendedName>
        <fullName evidence="5">Golgin subfamily A member 4</fullName>
    </recommendedName>
</protein>
<dbReference type="PANTHER" id="PTHR19327">
    <property type="entry name" value="GOLGIN"/>
    <property type="match status" value="1"/>
</dbReference>
<keyword evidence="4" id="KW-1185">Reference proteome</keyword>
<dbReference type="PANTHER" id="PTHR19327:SF0">
    <property type="entry name" value="GOLGIN SUBFAMILY A MEMBER 4"/>
    <property type="match status" value="1"/>
</dbReference>
<feature type="coiled-coil region" evidence="1">
    <location>
        <begin position="141"/>
        <end position="175"/>
    </location>
</feature>
<comment type="caution">
    <text evidence="3">The sequence shown here is derived from an EMBL/GenBank/DDBJ whole genome shotgun (WGS) entry which is preliminary data.</text>
</comment>
<name>A0ABQ9JWL5_9CUCU</name>
<feature type="coiled-coil region" evidence="1">
    <location>
        <begin position="205"/>
        <end position="720"/>
    </location>
</feature>
<sequence length="1247" mass="147188">MFKKLKEKITEEVKSSPQRFADFTQSVSDKLQNNSSSEDNFFSIGDDDSSTPTNSAEQGFASVALVSPTQETRGRRDSNSSLASDVSFLPRYESGSMYHLQSDLDISTSELEDNASTASSQIGHLTKEQIYSAFQKSQMRYHKYRGRYTDLARHYKELERENAKMKSVLVETQDKAIRRIHTLQTKIQLLQGGEHSDLLVNIDGKENQTENLDNLTKYLNDARKEIEALNEKIQEMKANVIVFQSKEQEYKTKIGNLERDIAQYSERKKENNLKLAENKMDLHNELLNKDAEISDLKKDNETLRQKLEVVEAENKISGGTKLENLQSQNTKLIDKVESLTLKCNNLESELLKVEQYKIEIKELREKEAILLKELFDFKNENCDLKDSLSKERKDFENQITAIREDAKKGLLSLEPKIREKLQNEHLQKEEELKREFAKRIEEVSSQKDAQLLLFERDDQIKTLNEELDVVKQELSKKIDEYSDLERNHLELIEDCSQLRNTIESLEKEKSSLESSQEKNQSHITTLQEELKEIEEIARHKEKENVYLSQENLNLQQELTETSQKLRIFEEKYEAIQLESSESKMLELKLQKLEGEKQELLEEFESERKIFNGMLEDNKELREKEQLIIELRQDLDNIRHEMGHLNENLRLEREKNVMLYDKKHHLELEVDTLQEKVRIFEEKTEAQEMDSPECGLLKLQVQNLEKENKMLQESFEHERLTFADELDNIKRDMSTNELRDIVKVWEDQTLRHTPVDELRIKLHDIRRLAESKEKENVYLAEENLKLQQENRKVSESLRLLEEKLESIQLESGESKLLELKVQQLEEENSRHAREFEMERKMYNNLLENDKELKIKEELIARLNENLKTSHQEVIKLEEILQAEKEENVLLGKQKLSLEQQVEKLTEQVRIAEEKDEAIVMDVNECNLLEMKLSKLEEENKSLEESFELERKCFNKSYEEHARNEAKLKTLLEENYKIKELVKKEKENVEKLSKYLKDKENEQKRTEDQYMQSLKKIDRNGEENQNFEKENESSLKKLETLNRENEELRKEVAGKEGQVAELSKNIANLSEVIQKQTKEFNSLLERTQQLETVLARIQTDSAEAIKKEKERQNELTLKIKELQRDLDEKTEKLAGLSEQLAKVEKQYTEEKHNYESKSREIDSLHKKIAELQAVEESYKMIGEEKRVIDNELPFRVKKIDLENKLKQVESEFKSKNNEVVQKFKVSGTKLRFIERRKAEFVRRNRRLTE</sequence>